<feature type="domain" description="Biotin carboxylation" evidence="15">
    <location>
        <begin position="1"/>
        <end position="448"/>
    </location>
</feature>
<keyword evidence="7 12" id="KW-0547">Nucleotide-binding</keyword>
<dbReference type="PANTHER" id="PTHR48095:SF2">
    <property type="entry name" value="BIOTIN CARBOXYLASE, CHLOROPLASTIC"/>
    <property type="match status" value="1"/>
</dbReference>
<dbReference type="PROSITE" id="PS00867">
    <property type="entry name" value="CPSASE_2"/>
    <property type="match status" value="1"/>
</dbReference>
<keyword evidence="8 12" id="KW-0067">ATP-binding</keyword>
<dbReference type="InterPro" id="IPR011764">
    <property type="entry name" value="Biotin_carboxylation_dom"/>
</dbReference>
<evidence type="ECO:0000256" key="7">
    <source>
        <dbReference type="ARBA" id="ARBA00022741"/>
    </source>
</evidence>
<evidence type="ECO:0000256" key="5">
    <source>
        <dbReference type="ARBA" id="ARBA00022598"/>
    </source>
</evidence>
<keyword evidence="5 13" id="KW-0436">Ligase</keyword>
<dbReference type="InterPro" id="IPR005479">
    <property type="entry name" value="CPAse_ATP-bd"/>
</dbReference>
<gene>
    <name evidence="16" type="ORF">SAMN04488563_1467</name>
</gene>
<dbReference type="GO" id="GO:0046872">
    <property type="term" value="F:metal ion binding"/>
    <property type="evidence" value="ECO:0007669"/>
    <property type="project" value="UniProtKB-KW"/>
</dbReference>
<evidence type="ECO:0000256" key="1">
    <source>
        <dbReference type="ARBA" id="ARBA00003761"/>
    </source>
</evidence>
<keyword evidence="6" id="KW-0479">Metal-binding</keyword>
<dbReference type="SMART" id="SM00878">
    <property type="entry name" value="Biotin_carb_C"/>
    <property type="match status" value="1"/>
</dbReference>
<comment type="function">
    <text evidence="1 13">This protein is a component of the acetyl coenzyme A carboxylase complex; first, biotin carboxylase catalyzes the carboxylation of the carrier protein and then the transcarboxylase transfers the carboxyl group to form malonyl-CoA.</text>
</comment>
<evidence type="ECO:0000256" key="8">
    <source>
        <dbReference type="ARBA" id="ARBA00022840"/>
    </source>
</evidence>
<evidence type="ECO:0000256" key="12">
    <source>
        <dbReference type="PROSITE-ProRule" id="PRU00409"/>
    </source>
</evidence>
<dbReference type="SUPFAM" id="SSF56059">
    <property type="entry name" value="Glutathione synthetase ATP-binding domain-like"/>
    <property type="match status" value="1"/>
</dbReference>
<dbReference type="GO" id="GO:0004075">
    <property type="term" value="F:biotin carboxylase activity"/>
    <property type="evidence" value="ECO:0007669"/>
    <property type="project" value="UniProtKB-EC"/>
</dbReference>
<dbReference type="PROSITE" id="PS50979">
    <property type="entry name" value="BC"/>
    <property type="match status" value="1"/>
</dbReference>
<dbReference type="InterPro" id="IPR005481">
    <property type="entry name" value="BC-like_N"/>
</dbReference>
<dbReference type="InterPro" id="IPR051602">
    <property type="entry name" value="ACC_Biotin_Carboxylase"/>
</dbReference>
<proteinExistence type="predicted"/>
<dbReference type="RefSeq" id="WP_046767837.1">
    <property type="nucleotide sequence ID" value="NZ_KQ061223.1"/>
</dbReference>
<reference evidence="17" key="1">
    <citation type="submission" date="2016-10" db="EMBL/GenBank/DDBJ databases">
        <authorList>
            <person name="Varghese N."/>
            <person name="Submissions S."/>
        </authorList>
    </citation>
    <scope>NUCLEOTIDE SEQUENCE [LARGE SCALE GENOMIC DNA]</scope>
    <source>
        <strain evidence="17">DSM 45079</strain>
    </source>
</reference>
<keyword evidence="13" id="KW-0444">Lipid biosynthesis</keyword>
<keyword evidence="9" id="KW-0460">Magnesium</keyword>
<dbReference type="GO" id="GO:0005524">
    <property type="term" value="F:ATP binding"/>
    <property type="evidence" value="ECO:0007669"/>
    <property type="project" value="UniProtKB-UniRule"/>
</dbReference>
<dbReference type="Proteomes" id="UP000182977">
    <property type="component" value="Chromosome I"/>
</dbReference>
<keyword evidence="13" id="KW-0275">Fatty acid biosynthesis</keyword>
<dbReference type="UniPathway" id="UPA00655">
    <property type="reaction ID" value="UER00711"/>
</dbReference>
<dbReference type="NCBIfam" id="NF006367">
    <property type="entry name" value="PRK08591.1"/>
    <property type="match status" value="1"/>
</dbReference>
<evidence type="ECO:0000256" key="4">
    <source>
        <dbReference type="ARBA" id="ARBA00013263"/>
    </source>
</evidence>
<evidence type="ECO:0000256" key="9">
    <source>
        <dbReference type="ARBA" id="ARBA00022842"/>
    </source>
</evidence>
<comment type="subunit">
    <text evidence="3 13">Acetyl-CoA carboxylase is a heterohexamer of biotin carboxyl carrier protein, biotin carboxylase and the two subunits of carboxyl transferase in a 2:2 complex.</text>
</comment>
<dbReference type="InterPro" id="IPR004549">
    <property type="entry name" value="Acetyl_CoA_COase_biotin_COase"/>
</dbReference>
<evidence type="ECO:0000259" key="14">
    <source>
        <dbReference type="PROSITE" id="PS50975"/>
    </source>
</evidence>
<keyword evidence="13" id="KW-0276">Fatty acid metabolism</keyword>
<comment type="pathway">
    <text evidence="2 13">Lipid metabolism; malonyl-CoA biosynthesis; malonyl-CoA from acetyl-CoA: step 1/1.</text>
</comment>
<dbReference type="NCBIfam" id="TIGR00514">
    <property type="entry name" value="accC"/>
    <property type="match status" value="1"/>
</dbReference>
<comment type="catalytic activity">
    <reaction evidence="11 13">
        <text>N(6)-biotinyl-L-lysyl-[protein] + hydrogencarbonate + ATP = N(6)-carboxybiotinyl-L-lysyl-[protein] + ADP + phosphate + H(+)</text>
        <dbReference type="Rhea" id="RHEA:13501"/>
        <dbReference type="Rhea" id="RHEA-COMP:10505"/>
        <dbReference type="Rhea" id="RHEA-COMP:10506"/>
        <dbReference type="ChEBI" id="CHEBI:15378"/>
        <dbReference type="ChEBI" id="CHEBI:17544"/>
        <dbReference type="ChEBI" id="CHEBI:30616"/>
        <dbReference type="ChEBI" id="CHEBI:43474"/>
        <dbReference type="ChEBI" id="CHEBI:83144"/>
        <dbReference type="ChEBI" id="CHEBI:83145"/>
        <dbReference type="ChEBI" id="CHEBI:456216"/>
        <dbReference type="EC" id="6.3.4.14"/>
    </reaction>
</comment>
<dbReference type="InterPro" id="IPR005482">
    <property type="entry name" value="Biotin_COase_C"/>
</dbReference>
<dbReference type="Pfam" id="PF00289">
    <property type="entry name" value="Biotin_carb_N"/>
    <property type="match status" value="1"/>
</dbReference>
<evidence type="ECO:0000313" key="16">
    <source>
        <dbReference type="EMBL" id="SDU39593.1"/>
    </source>
</evidence>
<dbReference type="PANTHER" id="PTHR48095">
    <property type="entry name" value="PYRUVATE CARBOXYLASE SUBUNIT A"/>
    <property type="match status" value="1"/>
</dbReference>
<dbReference type="PROSITE" id="PS00866">
    <property type="entry name" value="CPSASE_1"/>
    <property type="match status" value="1"/>
</dbReference>
<evidence type="ECO:0000256" key="10">
    <source>
        <dbReference type="ARBA" id="ARBA00023267"/>
    </source>
</evidence>
<dbReference type="Gene3D" id="3.30.470.20">
    <property type="entry name" value="ATP-grasp fold, B domain"/>
    <property type="match status" value="1"/>
</dbReference>
<evidence type="ECO:0000256" key="2">
    <source>
        <dbReference type="ARBA" id="ARBA00004956"/>
    </source>
</evidence>
<keyword evidence="13" id="KW-0443">Lipid metabolism</keyword>
<dbReference type="STRING" id="419479.SAMN04488563_1467"/>
<evidence type="ECO:0000313" key="17">
    <source>
        <dbReference type="Proteomes" id="UP000182977"/>
    </source>
</evidence>
<dbReference type="SUPFAM" id="SSF51246">
    <property type="entry name" value="Rudiment single hybrid motif"/>
    <property type="match status" value="1"/>
</dbReference>
<dbReference type="EC" id="6.3.4.14" evidence="4 13"/>
<feature type="domain" description="ATP-grasp" evidence="14">
    <location>
        <begin position="120"/>
        <end position="317"/>
    </location>
</feature>
<dbReference type="FunFam" id="3.40.50.20:FF:000010">
    <property type="entry name" value="Propionyl-CoA carboxylase subunit alpha"/>
    <property type="match status" value="1"/>
</dbReference>
<organism evidence="16 17">
    <name type="scientific">Jiangella alkaliphila</name>
    <dbReference type="NCBI Taxonomy" id="419479"/>
    <lineage>
        <taxon>Bacteria</taxon>
        <taxon>Bacillati</taxon>
        <taxon>Actinomycetota</taxon>
        <taxon>Actinomycetes</taxon>
        <taxon>Jiangellales</taxon>
        <taxon>Jiangellaceae</taxon>
        <taxon>Jiangella</taxon>
    </lineage>
</organism>
<dbReference type="SUPFAM" id="SSF52440">
    <property type="entry name" value="PreATP-grasp domain"/>
    <property type="match status" value="1"/>
</dbReference>
<dbReference type="GO" id="GO:0006633">
    <property type="term" value="P:fatty acid biosynthetic process"/>
    <property type="evidence" value="ECO:0007669"/>
    <property type="project" value="UniProtKB-KW"/>
</dbReference>
<keyword evidence="17" id="KW-1185">Reference proteome</keyword>
<dbReference type="GO" id="GO:2001295">
    <property type="term" value="P:malonyl-CoA biosynthetic process"/>
    <property type="evidence" value="ECO:0007669"/>
    <property type="project" value="UniProtKB-UniPathway"/>
</dbReference>
<evidence type="ECO:0000256" key="13">
    <source>
        <dbReference type="RuleBase" id="RU365063"/>
    </source>
</evidence>
<sequence>MFEKLLIANRGEIALRVIRACRELGVRTVAVHSAADSDSLPVRLADEAVLVGPPQAGASYLNIPNIIGAALKTGADAIHPGYGFLSEDPYFAEICADHGITFVGPPPEVMESMGDKAVARRLMTEAGLPLLPGTLDPVHTFDQAREIADEIGYPLVIKAAAGGGGRGITVVDRADDLRRAYQTTRATALAVFRNRDVYIERYLRRARHVEIQVLCDEHGGAVHLGERDCSVQRRHQKLVEEAPSPAVSPQLRAELGAAALAGARSIGYRGAGTMEFLLDDDGRFWFMEMNARIQVEHPVTEMLSGIDLIAEQIAVASGRPLSVKQEDVRLDGHAIECRINAENPAQDFAPTPGRLEVFQPAAGPWTRVDTHCRPGDLVPPYYDSLLAKLVVWGPTRDAAIDRLDRALAEFEVAGPGVHTTIGFHRWVVSHPVFRAGEVHTDFLSRHDPEEIS</sequence>
<dbReference type="EMBL" id="LT629791">
    <property type="protein sequence ID" value="SDU39593.1"/>
    <property type="molecule type" value="Genomic_DNA"/>
</dbReference>
<evidence type="ECO:0000256" key="3">
    <source>
        <dbReference type="ARBA" id="ARBA00011750"/>
    </source>
</evidence>
<evidence type="ECO:0000259" key="15">
    <source>
        <dbReference type="PROSITE" id="PS50979"/>
    </source>
</evidence>
<dbReference type="PROSITE" id="PS50975">
    <property type="entry name" value="ATP_GRASP"/>
    <property type="match status" value="1"/>
</dbReference>
<keyword evidence="10 13" id="KW-0092">Biotin</keyword>
<accession>A0A1H2I627</accession>
<dbReference type="InterPro" id="IPR011054">
    <property type="entry name" value="Rudment_hybrid_motif"/>
</dbReference>
<dbReference type="FunFam" id="3.30.1490.20:FF:000003">
    <property type="entry name" value="acetyl-CoA carboxylase isoform X1"/>
    <property type="match status" value="1"/>
</dbReference>
<dbReference type="InterPro" id="IPR011761">
    <property type="entry name" value="ATP-grasp"/>
</dbReference>
<evidence type="ECO:0000256" key="11">
    <source>
        <dbReference type="ARBA" id="ARBA00048600"/>
    </source>
</evidence>
<dbReference type="InterPro" id="IPR016185">
    <property type="entry name" value="PreATP-grasp_dom_sf"/>
</dbReference>
<dbReference type="AlphaFoldDB" id="A0A1H2I627"/>
<name>A0A1H2I627_9ACTN</name>
<dbReference type="Pfam" id="PF02785">
    <property type="entry name" value="Biotin_carb_C"/>
    <property type="match status" value="1"/>
</dbReference>
<evidence type="ECO:0000256" key="6">
    <source>
        <dbReference type="ARBA" id="ARBA00022723"/>
    </source>
</evidence>
<dbReference type="OrthoDB" id="9760256at2"/>
<dbReference type="Pfam" id="PF02786">
    <property type="entry name" value="CPSase_L_D2"/>
    <property type="match status" value="1"/>
</dbReference>
<protein>
    <recommendedName>
        <fullName evidence="4 13">Biotin carboxylase</fullName>
        <ecNumber evidence="4 13">6.3.4.14</ecNumber>
    </recommendedName>
    <alternativeName>
        <fullName evidence="13">Acetyl-coenzyme A carboxylase biotin carboxylase subunit A</fullName>
    </alternativeName>
</protein>